<comment type="caution">
    <text evidence="2">The sequence shown here is derived from an EMBL/GenBank/DDBJ whole genome shotgun (WGS) entry which is preliminary data.</text>
</comment>
<name>A0ABT3RW43_9BACT</name>
<feature type="transmembrane region" description="Helical" evidence="1">
    <location>
        <begin position="81"/>
        <end position="98"/>
    </location>
</feature>
<reference evidence="2 3" key="1">
    <citation type="submission" date="2022-11" db="EMBL/GenBank/DDBJ databases">
        <title>The characterization of three novel Bacteroidetes species and genomic analysis of their roles in tidal elemental geochemical cycles.</title>
        <authorList>
            <person name="Ma K."/>
        </authorList>
    </citation>
    <scope>NUCLEOTIDE SEQUENCE [LARGE SCALE GENOMIC DNA]</scope>
    <source>
        <strain evidence="2 3">M17</strain>
    </source>
</reference>
<sequence>MERIMANIPFFGKKKPRYKRFDYQPRIYDPVKERIENKRKQYLADLQNPHVSKDPEDRKAFRQQLEENLRRHKRNELKAQTLRWVIVLLFIGVGYAWLEWGNIVFYYLGWSAIPIYLIYRFRNIFKSKE</sequence>
<evidence type="ECO:0000313" key="3">
    <source>
        <dbReference type="Proteomes" id="UP001209885"/>
    </source>
</evidence>
<keyword evidence="1" id="KW-0812">Transmembrane</keyword>
<keyword evidence="3" id="KW-1185">Reference proteome</keyword>
<accession>A0ABT3RW43</accession>
<organism evidence="2 3">
    <name type="scientific">Mangrovivirga halotolerans</name>
    <dbReference type="NCBI Taxonomy" id="2993936"/>
    <lineage>
        <taxon>Bacteria</taxon>
        <taxon>Pseudomonadati</taxon>
        <taxon>Bacteroidota</taxon>
        <taxon>Cytophagia</taxon>
        <taxon>Cytophagales</taxon>
        <taxon>Mangrovivirgaceae</taxon>
        <taxon>Mangrovivirga</taxon>
    </lineage>
</organism>
<dbReference type="EMBL" id="JAPFQN010000013">
    <property type="protein sequence ID" value="MCX2746003.1"/>
    <property type="molecule type" value="Genomic_DNA"/>
</dbReference>
<proteinExistence type="predicted"/>
<dbReference type="RefSeq" id="WP_266058650.1">
    <property type="nucleotide sequence ID" value="NZ_JAPFQN010000013.1"/>
</dbReference>
<dbReference type="Proteomes" id="UP001209885">
    <property type="component" value="Unassembled WGS sequence"/>
</dbReference>
<evidence type="ECO:0000313" key="2">
    <source>
        <dbReference type="EMBL" id="MCX2746003.1"/>
    </source>
</evidence>
<keyword evidence="1" id="KW-0472">Membrane</keyword>
<feature type="transmembrane region" description="Helical" evidence="1">
    <location>
        <begin position="104"/>
        <end position="121"/>
    </location>
</feature>
<gene>
    <name evidence="2" type="ORF">OO013_19130</name>
</gene>
<evidence type="ECO:0008006" key="4">
    <source>
        <dbReference type="Google" id="ProtNLM"/>
    </source>
</evidence>
<evidence type="ECO:0000256" key="1">
    <source>
        <dbReference type="SAM" id="Phobius"/>
    </source>
</evidence>
<keyword evidence="1" id="KW-1133">Transmembrane helix</keyword>
<protein>
    <recommendedName>
        <fullName evidence="4">2TM domain-containing protein</fullName>
    </recommendedName>
</protein>